<organism evidence="1">
    <name type="scientific">Siphoviridae sp. cti0B23</name>
    <dbReference type="NCBI Taxonomy" id="2825619"/>
    <lineage>
        <taxon>Viruses</taxon>
        <taxon>Duplodnaviria</taxon>
        <taxon>Heunggongvirae</taxon>
        <taxon>Uroviricota</taxon>
        <taxon>Caudoviricetes</taxon>
    </lineage>
</organism>
<evidence type="ECO:0008006" key="2">
    <source>
        <dbReference type="Google" id="ProtNLM"/>
    </source>
</evidence>
<dbReference type="InterPro" id="IPR009660">
    <property type="entry name" value="Phage_A500_Gp15"/>
</dbReference>
<name>A0A8S5UDR3_9CAUD</name>
<dbReference type="EMBL" id="BK016069">
    <property type="protein sequence ID" value="DAF92616.1"/>
    <property type="molecule type" value="Genomic_DNA"/>
</dbReference>
<protein>
    <recommendedName>
        <fullName evidence="2">Bacteriophage Gp15 protein</fullName>
    </recommendedName>
</protein>
<accession>A0A8S5UDR3</accession>
<reference evidence="1" key="1">
    <citation type="journal article" date="2021" name="Proc. Natl. Acad. Sci. U.S.A.">
        <title>A Catalog of Tens of Thousands of Viruses from Human Metagenomes Reveals Hidden Associations with Chronic Diseases.</title>
        <authorList>
            <person name="Tisza M.J."/>
            <person name="Buck C.B."/>
        </authorList>
    </citation>
    <scope>NUCLEOTIDE SEQUENCE</scope>
    <source>
        <strain evidence="1">Cti0B23</strain>
    </source>
</reference>
<proteinExistence type="predicted"/>
<sequence>MKELLTGNLPVSFLIGGREYHISSDFRAMLRLEEIFSSEKLTDEEKAERALKLFYGCIPEPLEEAVERLCYFWSCGRQEQEGRAKGEGAAQPPIYSFAHDAGLIYGAFLTQYGIDLSRKSLHWWQFMALFEALEEDRVLKEVMRCRAVEIKGDMPQAQKDYYNAMKRRYALPLPEQEERQQSALVTALMGDGKVDEVMACMKKK</sequence>
<evidence type="ECO:0000313" key="1">
    <source>
        <dbReference type="EMBL" id="DAF92616.1"/>
    </source>
</evidence>
<dbReference type="Pfam" id="PF06854">
    <property type="entry name" value="Phage_Gp15"/>
    <property type="match status" value="1"/>
</dbReference>